<dbReference type="RefSeq" id="WP_170160503.1">
    <property type="nucleotide sequence ID" value="NZ_MASW01000005.1"/>
</dbReference>
<dbReference type="GO" id="GO:0050660">
    <property type="term" value="F:flavin adenine dinucleotide binding"/>
    <property type="evidence" value="ECO:0007669"/>
    <property type="project" value="TreeGrafter"/>
</dbReference>
<keyword evidence="1" id="KW-0560">Oxidoreductase</keyword>
<evidence type="ECO:0000256" key="1">
    <source>
        <dbReference type="ARBA" id="ARBA00023002"/>
    </source>
</evidence>
<protein>
    <submittedName>
        <fullName evidence="2">Uncharacterized protein</fullName>
    </submittedName>
</protein>
<dbReference type="Pfam" id="PF13738">
    <property type="entry name" value="Pyr_redox_3"/>
    <property type="match status" value="1"/>
</dbReference>
<dbReference type="InterPro" id="IPR050982">
    <property type="entry name" value="Auxin_biosynth/cation_transpt"/>
</dbReference>
<dbReference type="SUPFAM" id="SSF51905">
    <property type="entry name" value="FAD/NAD(P)-binding domain"/>
    <property type="match status" value="2"/>
</dbReference>
<dbReference type="Gene3D" id="3.50.50.60">
    <property type="entry name" value="FAD/NAD(P)-binding domain"/>
    <property type="match status" value="2"/>
</dbReference>
<keyword evidence="3" id="KW-1185">Reference proteome</keyword>
<dbReference type="InterPro" id="IPR036188">
    <property type="entry name" value="FAD/NAD-bd_sf"/>
</dbReference>
<dbReference type="EMBL" id="MASW01000005">
    <property type="protein sequence ID" value="PXY22283.1"/>
    <property type="molecule type" value="Genomic_DNA"/>
</dbReference>
<dbReference type="AlphaFoldDB" id="A0A2V4ANK5"/>
<comment type="caution">
    <text evidence="2">The sequence shown here is derived from an EMBL/GenBank/DDBJ whole genome shotgun (WGS) entry which is preliminary data.</text>
</comment>
<proteinExistence type="predicted"/>
<dbReference type="PANTHER" id="PTHR43539:SF23">
    <property type="entry name" value="FAD-DEPENDENT OXIDOREDUCTASE DOMAIN-CONTAINING PROTEIN 2"/>
    <property type="match status" value="1"/>
</dbReference>
<gene>
    <name evidence="2" type="ORF">BAY60_20615</name>
</gene>
<reference evidence="2 3" key="1">
    <citation type="submission" date="2016-07" db="EMBL/GenBank/DDBJ databases">
        <title>Draft genome sequence of Prauserella muralis DSM 45305, isolated from a mould-covered wall in an indoor environment.</title>
        <authorList>
            <person name="Ruckert C."/>
            <person name="Albersmeier A."/>
            <person name="Jiang C.-L."/>
            <person name="Jiang Y."/>
            <person name="Kalinowski J."/>
            <person name="Schneider O."/>
            <person name="Winkler A."/>
            <person name="Zotchev S.B."/>
        </authorList>
    </citation>
    <scope>NUCLEOTIDE SEQUENCE [LARGE SCALE GENOMIC DNA]</scope>
    <source>
        <strain evidence="2 3">DSM 45305</strain>
    </source>
</reference>
<dbReference type="PRINTS" id="PR00368">
    <property type="entry name" value="FADPNR"/>
</dbReference>
<dbReference type="GO" id="GO:0004497">
    <property type="term" value="F:monooxygenase activity"/>
    <property type="evidence" value="ECO:0007669"/>
    <property type="project" value="TreeGrafter"/>
</dbReference>
<dbReference type="PRINTS" id="PR00411">
    <property type="entry name" value="PNDRDTASEI"/>
</dbReference>
<sequence>MNAAVAADVDTLIVGAGPAGLQLGHLLAGAGRDYVILEAGPRAGGFFERFPRHGTLLSLNKRHNYFGEPEYNLRHDWNSLLCDEPGLRFGDFSAELYPRAGDLATYLRTFAARTRLRIHFGTRVVRIGRAASGFRVTTAAGRDYSCRRVVLATGAVAPWVPAEIDGIKWAAGYEDHPLDPAGYRGARVAILGAGNSAFEVANHLAGHAALIHLMTRRPVRHAWNTHFPGDLRAINNTILDMYQLKSLHATVGFRPVSITPKPGGGFTVVAEEDYPHWTTPGTGRVTLTYDHVIRCTGWRYVDPDLFEPDCLPRLKGHGKFAELDGHWQTSVPGLFVIGTAMQARDRTAASSFIHGFRYNIRTLFRLLEERDHGVPLPGRSFGLGTEAELDRLAAWLITRVSTTSALYQQFGLLGDALLFRDGRVRVLEELPVELALGRREAAACADVLLVTLEYGFGNYDPALDTLEFVHPADPARPECSAYLHPVLRWYHEGTLAERLDLTESLVVRYDVYDYEENFPRAHHNRVANLLNRISRSTTRVLPERQYSPGTETTAFRPWPAPARDGGRPAPRARCHYAN</sequence>
<dbReference type="GO" id="GO:0036503">
    <property type="term" value="P:ERAD pathway"/>
    <property type="evidence" value="ECO:0007669"/>
    <property type="project" value="TreeGrafter"/>
</dbReference>
<name>A0A2V4ANK5_9PSEU</name>
<dbReference type="Proteomes" id="UP000249915">
    <property type="component" value="Unassembled WGS sequence"/>
</dbReference>
<organism evidence="2 3">
    <name type="scientific">Prauserella muralis</name>
    <dbReference type="NCBI Taxonomy" id="588067"/>
    <lineage>
        <taxon>Bacteria</taxon>
        <taxon>Bacillati</taxon>
        <taxon>Actinomycetota</taxon>
        <taxon>Actinomycetes</taxon>
        <taxon>Pseudonocardiales</taxon>
        <taxon>Pseudonocardiaceae</taxon>
        <taxon>Prauserella</taxon>
    </lineage>
</organism>
<accession>A0A2V4ANK5</accession>
<evidence type="ECO:0000313" key="3">
    <source>
        <dbReference type="Proteomes" id="UP000249915"/>
    </source>
</evidence>
<evidence type="ECO:0000313" key="2">
    <source>
        <dbReference type="EMBL" id="PXY22283.1"/>
    </source>
</evidence>
<dbReference type="PANTHER" id="PTHR43539">
    <property type="entry name" value="FLAVIN-BINDING MONOOXYGENASE-LIKE PROTEIN (AFU_ORTHOLOGUE AFUA_4G09220)"/>
    <property type="match status" value="1"/>
</dbReference>